<dbReference type="RefSeq" id="WP_116392587.1">
    <property type="nucleotide sequence ID" value="NZ_QUQO01000001.1"/>
</dbReference>
<keyword evidence="3" id="KW-1185">Reference proteome</keyword>
<evidence type="ECO:0000313" key="3">
    <source>
        <dbReference type="Proteomes" id="UP000264589"/>
    </source>
</evidence>
<dbReference type="InParanoid" id="A0A371RKF6"/>
<accession>A0A371RKF6</accession>
<feature type="transmembrane region" description="Helical" evidence="1">
    <location>
        <begin position="146"/>
        <end position="167"/>
    </location>
</feature>
<gene>
    <name evidence="2" type="ORF">DX908_12180</name>
</gene>
<name>A0A371RKF6_9PROT</name>
<dbReference type="Proteomes" id="UP000264589">
    <property type="component" value="Unassembled WGS sequence"/>
</dbReference>
<comment type="caution">
    <text evidence="2">The sequence shown here is derived from an EMBL/GenBank/DDBJ whole genome shotgun (WGS) entry which is preliminary data.</text>
</comment>
<evidence type="ECO:0000313" key="2">
    <source>
        <dbReference type="EMBL" id="RFB05955.1"/>
    </source>
</evidence>
<keyword evidence="1" id="KW-1133">Transmembrane helix</keyword>
<protein>
    <submittedName>
        <fullName evidence="2">Uncharacterized protein</fullName>
    </submittedName>
</protein>
<feature type="transmembrane region" description="Helical" evidence="1">
    <location>
        <begin position="113"/>
        <end position="134"/>
    </location>
</feature>
<keyword evidence="1" id="KW-0472">Membrane</keyword>
<reference evidence="2 3" key="1">
    <citation type="submission" date="2018-08" db="EMBL/GenBank/DDBJ databases">
        <title>Parvularcula sp. SM1705, isolated from surface water of the South Sea China.</title>
        <authorList>
            <person name="Sun L."/>
        </authorList>
    </citation>
    <scope>NUCLEOTIDE SEQUENCE [LARGE SCALE GENOMIC DNA]</scope>
    <source>
        <strain evidence="2 3">SM1705</strain>
    </source>
</reference>
<keyword evidence="1" id="KW-0812">Transmembrane</keyword>
<dbReference type="AlphaFoldDB" id="A0A371RKF6"/>
<proteinExistence type="predicted"/>
<feature type="transmembrane region" description="Helical" evidence="1">
    <location>
        <begin position="64"/>
        <end position="93"/>
    </location>
</feature>
<dbReference type="EMBL" id="QUQO01000001">
    <property type="protein sequence ID" value="RFB05955.1"/>
    <property type="molecule type" value="Genomic_DNA"/>
</dbReference>
<feature type="transmembrane region" description="Helical" evidence="1">
    <location>
        <begin position="291"/>
        <end position="309"/>
    </location>
</feature>
<evidence type="ECO:0000256" key="1">
    <source>
        <dbReference type="SAM" id="Phobius"/>
    </source>
</evidence>
<organism evidence="2 3">
    <name type="scientific">Parvularcula marina</name>
    <dbReference type="NCBI Taxonomy" id="2292771"/>
    <lineage>
        <taxon>Bacteria</taxon>
        <taxon>Pseudomonadati</taxon>
        <taxon>Pseudomonadota</taxon>
        <taxon>Alphaproteobacteria</taxon>
        <taxon>Parvularculales</taxon>
        <taxon>Parvularculaceae</taxon>
        <taxon>Parvularcula</taxon>
    </lineage>
</organism>
<sequence length="324" mass="35018">MRAIFVFLLISAGIVALAFNAPVRGFAAATALITLILSLPMDLKRLRIERPFFYGDDAFELGAMAAWTLAIGSGIARALAVGAAALFTFPAFLSEPQLKVVGLTVADLEMERMSTLYVFLIVLFLAVVSGMLVNRFTQGLGYRWSMFRFIWLYCLLFSVGAFAAQAISPVERPSAFALVDVIRDADDVRNDAVCPDLEDEMAALEAKEIKGPIDWLFGTGADRRKKEQALRRNHCGVTLDASFSNIILAVSTMDDFVDELTQSVVAGTTSTIGAGEGPGRLFAGIFLSSNLVQGFVIAIYASLILMLAAPVPGREQDGGHGPWY</sequence>